<keyword evidence="16" id="KW-1185">Reference proteome</keyword>
<dbReference type="GO" id="GO:0000149">
    <property type="term" value="F:SNARE binding"/>
    <property type="evidence" value="ECO:0007669"/>
    <property type="project" value="TreeGrafter"/>
</dbReference>
<dbReference type="OrthoDB" id="49016at2759"/>
<evidence type="ECO:0000256" key="2">
    <source>
        <dbReference type="ARBA" id="ARBA00004586"/>
    </source>
</evidence>
<feature type="domain" description="Zinc finger Sec23/Sec24-type" evidence="11">
    <location>
        <begin position="312"/>
        <end position="349"/>
    </location>
</feature>
<dbReference type="Pfam" id="PF04810">
    <property type="entry name" value="zf-Sec23_Sec24"/>
    <property type="match status" value="1"/>
</dbReference>
<accession>A0A9W8AAI0</accession>
<evidence type="ECO:0000256" key="1">
    <source>
        <dbReference type="ARBA" id="ARBA00004394"/>
    </source>
</evidence>
<dbReference type="InterPro" id="IPR012990">
    <property type="entry name" value="Beta-sandwich_Sec23_24"/>
</dbReference>
<comment type="similarity">
    <text evidence="3">Belongs to the SEC23/SEC24 family. SEC24 subfamily.</text>
</comment>
<evidence type="ECO:0000259" key="11">
    <source>
        <dbReference type="Pfam" id="PF04810"/>
    </source>
</evidence>
<dbReference type="GO" id="GO:0005789">
    <property type="term" value="C:endoplasmic reticulum membrane"/>
    <property type="evidence" value="ECO:0007669"/>
    <property type="project" value="UniProtKB-SubCell"/>
</dbReference>
<evidence type="ECO:0000256" key="9">
    <source>
        <dbReference type="ARBA" id="ARBA00023136"/>
    </source>
</evidence>
<keyword evidence="6" id="KW-0931">ER-Golgi transport</keyword>
<dbReference type="GO" id="GO:0070971">
    <property type="term" value="C:endoplasmic reticulum exit site"/>
    <property type="evidence" value="ECO:0007669"/>
    <property type="project" value="TreeGrafter"/>
</dbReference>
<dbReference type="InterPro" id="IPR036175">
    <property type="entry name" value="Sec23/24_helical_dom_sf"/>
</dbReference>
<dbReference type="AlphaFoldDB" id="A0A9W8AAI0"/>
<keyword evidence="9" id="KW-0472">Membrane</keyword>
<dbReference type="Pfam" id="PF04811">
    <property type="entry name" value="Sec23_trunk"/>
    <property type="match status" value="1"/>
</dbReference>
<evidence type="ECO:0000256" key="5">
    <source>
        <dbReference type="ARBA" id="ARBA00022824"/>
    </source>
</evidence>
<evidence type="ECO:0000313" key="16">
    <source>
        <dbReference type="Proteomes" id="UP001150569"/>
    </source>
</evidence>
<organism evidence="15 16">
    <name type="scientific">Tieghemiomyces parasiticus</name>
    <dbReference type="NCBI Taxonomy" id="78921"/>
    <lineage>
        <taxon>Eukaryota</taxon>
        <taxon>Fungi</taxon>
        <taxon>Fungi incertae sedis</taxon>
        <taxon>Zoopagomycota</taxon>
        <taxon>Kickxellomycotina</taxon>
        <taxon>Dimargaritomycetes</taxon>
        <taxon>Dimargaritales</taxon>
        <taxon>Dimargaritaceae</taxon>
        <taxon>Tieghemiomyces</taxon>
    </lineage>
</organism>
<comment type="caution">
    <text evidence="15">The sequence shown here is derived from an EMBL/GenBank/DDBJ whole genome shotgun (WGS) entry which is preliminary data.</text>
</comment>
<evidence type="ECO:0000256" key="7">
    <source>
        <dbReference type="ARBA" id="ARBA00022927"/>
    </source>
</evidence>
<dbReference type="SUPFAM" id="SSF81811">
    <property type="entry name" value="Helical domain of Sec23/24"/>
    <property type="match status" value="1"/>
</dbReference>
<feature type="region of interest" description="Disordered" evidence="10">
    <location>
        <begin position="1"/>
        <end position="210"/>
    </location>
</feature>
<dbReference type="Pfam" id="PF08033">
    <property type="entry name" value="Sec23_BS"/>
    <property type="match status" value="1"/>
</dbReference>
<evidence type="ECO:0000256" key="4">
    <source>
        <dbReference type="ARBA" id="ARBA00022448"/>
    </source>
</evidence>
<dbReference type="SUPFAM" id="SSF82754">
    <property type="entry name" value="C-terminal, gelsolin-like domain of Sec23/24"/>
    <property type="match status" value="1"/>
</dbReference>
<feature type="compositionally biased region" description="Polar residues" evidence="10">
    <location>
        <begin position="147"/>
        <end position="156"/>
    </location>
</feature>
<dbReference type="Gene3D" id="2.60.40.1670">
    <property type="entry name" value="beta-sandwich domain of Sec23/24"/>
    <property type="match status" value="1"/>
</dbReference>
<protein>
    <submittedName>
        <fullName evidence="15">COPII subunit</fullName>
    </submittedName>
</protein>
<keyword evidence="8" id="KW-0333">Golgi apparatus</keyword>
<dbReference type="Gene3D" id="2.30.30.380">
    <property type="entry name" value="Zn-finger domain of Sec23/24"/>
    <property type="match status" value="1"/>
</dbReference>
<dbReference type="PANTHER" id="PTHR13803">
    <property type="entry name" value="SEC24-RELATED PROTEIN"/>
    <property type="match status" value="1"/>
</dbReference>
<dbReference type="GO" id="GO:0000139">
    <property type="term" value="C:Golgi membrane"/>
    <property type="evidence" value="ECO:0007669"/>
    <property type="project" value="UniProtKB-SubCell"/>
</dbReference>
<dbReference type="GO" id="GO:0030127">
    <property type="term" value="C:COPII vesicle coat"/>
    <property type="evidence" value="ECO:0007669"/>
    <property type="project" value="InterPro"/>
</dbReference>
<dbReference type="InterPro" id="IPR006900">
    <property type="entry name" value="Sec23/24_helical_dom"/>
</dbReference>
<dbReference type="GO" id="GO:0090110">
    <property type="term" value="P:COPII-coated vesicle cargo loading"/>
    <property type="evidence" value="ECO:0007669"/>
    <property type="project" value="TreeGrafter"/>
</dbReference>
<dbReference type="InterPro" id="IPR029006">
    <property type="entry name" value="ADF-H/Gelsolin-like_dom_sf"/>
</dbReference>
<name>A0A9W8AAI0_9FUNG</name>
<dbReference type="PANTHER" id="PTHR13803:SF39">
    <property type="entry name" value="SECRETORY 24AB, ISOFORM A"/>
    <property type="match status" value="1"/>
</dbReference>
<feature type="domain" description="Sec23/Sec24 beta-sandwich" evidence="14">
    <location>
        <begin position="628"/>
        <end position="711"/>
    </location>
</feature>
<feature type="domain" description="Sec23/Sec24 trunk" evidence="12">
    <location>
        <begin position="386"/>
        <end position="608"/>
    </location>
</feature>
<reference evidence="15" key="1">
    <citation type="submission" date="2022-07" db="EMBL/GenBank/DDBJ databases">
        <title>Phylogenomic reconstructions and comparative analyses of Kickxellomycotina fungi.</title>
        <authorList>
            <person name="Reynolds N.K."/>
            <person name="Stajich J.E."/>
            <person name="Barry K."/>
            <person name="Grigoriev I.V."/>
            <person name="Crous P."/>
            <person name="Smith M.E."/>
        </authorList>
    </citation>
    <scope>NUCLEOTIDE SEQUENCE</scope>
    <source>
        <strain evidence="15">RSA 861</strain>
    </source>
</reference>
<evidence type="ECO:0000256" key="3">
    <source>
        <dbReference type="ARBA" id="ARBA00008334"/>
    </source>
</evidence>
<dbReference type="SUPFAM" id="SSF81995">
    <property type="entry name" value="beta-sandwich domain of Sec23/24"/>
    <property type="match status" value="1"/>
</dbReference>
<feature type="compositionally biased region" description="Polar residues" evidence="10">
    <location>
        <begin position="125"/>
        <end position="136"/>
    </location>
</feature>
<dbReference type="GO" id="GO:0006886">
    <property type="term" value="P:intracellular protein transport"/>
    <property type="evidence" value="ECO:0007669"/>
    <property type="project" value="InterPro"/>
</dbReference>
<dbReference type="SUPFAM" id="SSF82919">
    <property type="entry name" value="Zn-finger domain of Sec23/24"/>
    <property type="match status" value="1"/>
</dbReference>
<dbReference type="Gene3D" id="1.20.120.730">
    <property type="entry name" value="Sec23/Sec24 helical domain"/>
    <property type="match status" value="1"/>
</dbReference>
<dbReference type="InterPro" id="IPR050550">
    <property type="entry name" value="SEC23_SEC24_subfamily"/>
</dbReference>
<evidence type="ECO:0000256" key="8">
    <source>
        <dbReference type="ARBA" id="ARBA00023034"/>
    </source>
</evidence>
<dbReference type="InterPro" id="IPR006895">
    <property type="entry name" value="Znf_Sec23_Sec24"/>
</dbReference>
<feature type="compositionally biased region" description="Pro residues" evidence="10">
    <location>
        <begin position="193"/>
        <end position="205"/>
    </location>
</feature>
<dbReference type="Proteomes" id="UP001150569">
    <property type="component" value="Unassembled WGS sequence"/>
</dbReference>
<keyword evidence="5" id="KW-0256">Endoplasmic reticulum</keyword>
<evidence type="ECO:0000256" key="10">
    <source>
        <dbReference type="SAM" id="MobiDB-lite"/>
    </source>
</evidence>
<evidence type="ECO:0000259" key="12">
    <source>
        <dbReference type="Pfam" id="PF04811"/>
    </source>
</evidence>
<evidence type="ECO:0000313" key="15">
    <source>
        <dbReference type="EMBL" id="KAJ1922620.1"/>
    </source>
</evidence>
<dbReference type="InterPro" id="IPR036180">
    <property type="entry name" value="Gelsolin-like_dom_sf"/>
</dbReference>
<dbReference type="GO" id="GO:0008270">
    <property type="term" value="F:zinc ion binding"/>
    <property type="evidence" value="ECO:0007669"/>
    <property type="project" value="InterPro"/>
</dbReference>
<sequence length="983" mass="105415">MSQPPPHSQPGYAPGPQGHPGRPRPRPGPSAPGAPGPRPPYPGQPRPVPMSQGRPPFAGRPPMSAAPQGPFYRPAPRPDPARAGAASPIPRPYPRPPVSAPYGVRPQPQPQPAHHATLSPPGTPRSPTSLSGSTSGHAARRRLYPDQITTAYTQPSIPAGLPPQQPMSSANAAYPAAAAASPQFFVPGADPQRPTPAHPQPPHSQPAPYAAANDLTQSFNQMGFAGVPTSLLAGPPEIWALEQPPAPVVLPPQTAAVPHAVPCAPSHIRSTLAHVPNSAALLKKSKLLFGLTFTPFKTPGPGEPALPTIGEIVRCRRCRAYFSPYVTFTDGGHLWVCNLCFLKNEVPPFFDYDAHRQIPVDRFERPELTHAVVEYLAPDRYMSRPPQPPVYVFILDVSHAAVANGSLGTVARALAEGIDRIPNGDGRALVAFLTVDTSLHFYSMSPGSTEPQMLAVPDLTDTFIPYPSGLLVNLAECRPAVDALLGRLGEMFQGATSTGFALGPALSAARRLMQHVGGKIVVCHSTLPNLAAGALKPRGDATPGAQESELLKPADGFYSGFIQQVLGVHIAVDLFTFGPGPADLATLAPLAKTSGGELHRYPDFLATRPDQVARVHAELGQFLARETGWEAVLRIRASPGIRFPAYYGHHFLRGTDLITLPNVNPDLCFAADASLEADLTGTVAFFQSALLYTTIHGERRVRVATLALPVVSTLRDVFRGVDQIALAALLAKKAVDRAISARLEDARKAVEGKTREMVHVDRAELGLTGGAMGQLPVPRTLNLLPLLALALLKHDALRPAGPAPISSDERIVAISRLLTLSPEALLPHLVPRFYALHELPAEAGRPDPSTGLTTLPPTLNPTSERLVRHGVYLLFSTDSFYVWLGRDVHPDLARDLLGAAYHELTSGPLQLPRLETDISQRVHAIMDHVVALTRHAFAPQVTLVKEDAPAPLRSLFHNHLVEDKTAQLPSYQQYLAQLRDQRS</sequence>
<keyword evidence="4" id="KW-0813">Transport</keyword>
<gene>
    <name evidence="15" type="primary">SEC24_1</name>
    <name evidence="15" type="ORF">IWQ60_006407</name>
</gene>
<feature type="compositionally biased region" description="Pro residues" evidence="10">
    <location>
        <begin position="89"/>
        <end position="99"/>
    </location>
</feature>
<evidence type="ECO:0000259" key="13">
    <source>
        <dbReference type="Pfam" id="PF04815"/>
    </source>
</evidence>
<dbReference type="InterPro" id="IPR036174">
    <property type="entry name" value="Znf_Sec23_Sec24_sf"/>
</dbReference>
<dbReference type="SUPFAM" id="SSF53300">
    <property type="entry name" value="vWA-like"/>
    <property type="match status" value="1"/>
</dbReference>
<dbReference type="Gene3D" id="3.40.20.10">
    <property type="entry name" value="Severin"/>
    <property type="match status" value="1"/>
</dbReference>
<keyword evidence="7" id="KW-0653">Protein transport</keyword>
<proteinExistence type="inferred from homology"/>
<feature type="compositionally biased region" description="Pro residues" evidence="10">
    <location>
        <begin position="26"/>
        <end position="48"/>
    </location>
</feature>
<dbReference type="Gene3D" id="3.40.50.410">
    <property type="entry name" value="von Willebrand factor, type A domain"/>
    <property type="match status" value="1"/>
</dbReference>
<dbReference type="InterPro" id="IPR036465">
    <property type="entry name" value="vWFA_dom_sf"/>
</dbReference>
<feature type="compositionally biased region" description="Low complexity" evidence="10">
    <location>
        <begin position="166"/>
        <end position="182"/>
    </location>
</feature>
<dbReference type="Pfam" id="PF04815">
    <property type="entry name" value="Sec23_helical"/>
    <property type="match status" value="1"/>
</dbReference>
<comment type="subcellular location">
    <subcellularLocation>
        <location evidence="2">Endoplasmic reticulum membrane</location>
    </subcellularLocation>
    <subcellularLocation>
        <location evidence="1">Golgi apparatus membrane</location>
    </subcellularLocation>
</comment>
<evidence type="ECO:0000256" key="6">
    <source>
        <dbReference type="ARBA" id="ARBA00022892"/>
    </source>
</evidence>
<evidence type="ECO:0000259" key="14">
    <source>
        <dbReference type="Pfam" id="PF08033"/>
    </source>
</evidence>
<dbReference type="EMBL" id="JANBPT010000384">
    <property type="protein sequence ID" value="KAJ1922620.1"/>
    <property type="molecule type" value="Genomic_DNA"/>
</dbReference>
<feature type="domain" description="Sec23/Sec24 helical" evidence="13">
    <location>
        <begin position="722"/>
        <end position="826"/>
    </location>
</feature>
<dbReference type="InterPro" id="IPR006896">
    <property type="entry name" value="Sec23/24_trunk_dom"/>
</dbReference>